<evidence type="ECO:0008006" key="3">
    <source>
        <dbReference type="Google" id="ProtNLM"/>
    </source>
</evidence>
<reference evidence="2" key="1">
    <citation type="journal article" date="2019" name="Int. J. Syst. Evol. Microbiol.">
        <title>The Global Catalogue of Microorganisms (GCM) 10K type strain sequencing project: providing services to taxonomists for standard genome sequencing and annotation.</title>
        <authorList>
            <consortium name="The Broad Institute Genomics Platform"/>
            <consortium name="The Broad Institute Genome Sequencing Center for Infectious Disease"/>
            <person name="Wu L."/>
            <person name="Ma J."/>
        </authorList>
    </citation>
    <scope>NUCLEOTIDE SEQUENCE [LARGE SCALE GENOMIC DNA]</scope>
    <source>
        <strain evidence="2">CGMCC 4.7645</strain>
    </source>
</reference>
<protein>
    <recommendedName>
        <fullName evidence="3">ESX-1 secretion-associated protein</fullName>
    </recommendedName>
</protein>
<dbReference type="RefSeq" id="WP_378267031.1">
    <property type="nucleotide sequence ID" value="NZ_JBHUKR010000010.1"/>
</dbReference>
<sequence length="145" mass="15662">MADDTTGGGLGDIATSVFGGTEQVTSFADTAQHYLDMAKAGDWAIDEETGTHLRGAFAYALKRLAEVAARTHRLEQAPKVGSDTYAQQVSQHMLASVNSDERSLLPVFSTLQDGLTKWQEAIDTAVKHYNTADEAATKHFGPFKD</sequence>
<name>A0ABW5FZR3_9PSEU</name>
<accession>A0ABW5FZR3</accession>
<evidence type="ECO:0000313" key="2">
    <source>
        <dbReference type="Proteomes" id="UP001597417"/>
    </source>
</evidence>
<organism evidence="1 2">
    <name type="scientific">Amycolatopsis pigmentata</name>
    <dbReference type="NCBI Taxonomy" id="450801"/>
    <lineage>
        <taxon>Bacteria</taxon>
        <taxon>Bacillati</taxon>
        <taxon>Actinomycetota</taxon>
        <taxon>Actinomycetes</taxon>
        <taxon>Pseudonocardiales</taxon>
        <taxon>Pseudonocardiaceae</taxon>
        <taxon>Amycolatopsis</taxon>
    </lineage>
</organism>
<evidence type="ECO:0000313" key="1">
    <source>
        <dbReference type="EMBL" id="MFD2419012.1"/>
    </source>
</evidence>
<dbReference type="EMBL" id="JBHUKR010000010">
    <property type="protein sequence ID" value="MFD2419012.1"/>
    <property type="molecule type" value="Genomic_DNA"/>
</dbReference>
<dbReference type="Proteomes" id="UP001597417">
    <property type="component" value="Unassembled WGS sequence"/>
</dbReference>
<comment type="caution">
    <text evidence="1">The sequence shown here is derived from an EMBL/GenBank/DDBJ whole genome shotgun (WGS) entry which is preliminary data.</text>
</comment>
<gene>
    <name evidence="1" type="ORF">ACFSXZ_22020</name>
</gene>
<proteinExistence type="predicted"/>
<keyword evidence="2" id="KW-1185">Reference proteome</keyword>